<accession>A0A9Q4KSJ4</accession>
<sequence length="407" mass="45193">MYTREASSLDLFTDSIRLMGDATLCAIMEFDRTLDPVRLQEAAQECLMAHPVLHSRLVRGDGPAVWEMVDGVRIPPVQVEECDGDYHSRVAGPVDPYEPLQFRVRLLRRPTGDLVVTNLAHAAADAFGLATLMSQLLQEYQTPGSIRPAEGEIPERDTLWTQSVELQGMLESPDMKVINPLWPDPFGTSSEPSAFHRECISAPELEAIRTRAKALGGSINDLIIAAYFLSMSDLTGHMGPVDIFFPVNLRQHQNDGSRVMSNQAANVCVALHRKEGEGMEEILPRVTRETKLLKGNTIGIREQILMDMACDLEGRQIHRMVEEMVALQESGHADIFVSNPGPLTLPDVEGLTDAYVCYPGCYMPTTCFITSTFKGQMTVTMGYQDSERAREGTRKAMTLFVEYLLAV</sequence>
<dbReference type="RefSeq" id="WP_274924055.1">
    <property type="nucleotide sequence ID" value="NZ_JAKELO010000002.1"/>
</dbReference>
<name>A0A9Q4KSJ4_9EURY</name>
<evidence type="ECO:0000313" key="2">
    <source>
        <dbReference type="Proteomes" id="UP001143747"/>
    </source>
</evidence>
<dbReference type="SUPFAM" id="SSF52777">
    <property type="entry name" value="CoA-dependent acyltransferases"/>
    <property type="match status" value="2"/>
</dbReference>
<protein>
    <recommendedName>
        <fullName evidence="3">Condensation domain protein</fullName>
    </recommendedName>
</protein>
<comment type="caution">
    <text evidence="1">The sequence shown here is derived from an EMBL/GenBank/DDBJ whole genome shotgun (WGS) entry which is preliminary data.</text>
</comment>
<dbReference type="InterPro" id="IPR023213">
    <property type="entry name" value="CAT-like_dom_sf"/>
</dbReference>
<dbReference type="Gene3D" id="3.30.559.10">
    <property type="entry name" value="Chloramphenicol acetyltransferase-like domain"/>
    <property type="match status" value="1"/>
</dbReference>
<evidence type="ECO:0000313" key="1">
    <source>
        <dbReference type="EMBL" id="MDE4907403.1"/>
    </source>
</evidence>
<dbReference type="AlphaFoldDB" id="A0A9Q4KSJ4"/>
<organism evidence="1 2">
    <name type="scientific">Methanogenium marinum</name>
    <dbReference type="NCBI Taxonomy" id="348610"/>
    <lineage>
        <taxon>Archaea</taxon>
        <taxon>Methanobacteriati</taxon>
        <taxon>Methanobacteriota</taxon>
        <taxon>Stenosarchaea group</taxon>
        <taxon>Methanomicrobia</taxon>
        <taxon>Methanomicrobiales</taxon>
        <taxon>Methanomicrobiaceae</taxon>
        <taxon>Methanogenium</taxon>
    </lineage>
</organism>
<reference evidence="1" key="1">
    <citation type="submission" date="2022-01" db="EMBL/GenBank/DDBJ databases">
        <title>Draft genome of Methanogenium marinum DSM 15558.</title>
        <authorList>
            <person name="Chen S.-C."/>
            <person name="You Y.-T."/>
        </authorList>
    </citation>
    <scope>NUCLEOTIDE SEQUENCE</scope>
    <source>
        <strain evidence="1">DSM 15558</strain>
    </source>
</reference>
<dbReference type="EMBL" id="JAKELO010000002">
    <property type="protein sequence ID" value="MDE4907403.1"/>
    <property type="molecule type" value="Genomic_DNA"/>
</dbReference>
<proteinExistence type="predicted"/>
<dbReference type="Proteomes" id="UP001143747">
    <property type="component" value="Unassembled WGS sequence"/>
</dbReference>
<gene>
    <name evidence="1" type="ORF">L0665_02050</name>
</gene>
<keyword evidence="2" id="KW-1185">Reference proteome</keyword>
<evidence type="ECO:0008006" key="3">
    <source>
        <dbReference type="Google" id="ProtNLM"/>
    </source>
</evidence>